<proteinExistence type="predicted"/>
<evidence type="ECO:0000313" key="2">
    <source>
        <dbReference type="EMBL" id="CAG4969799.1"/>
    </source>
</evidence>
<feature type="region of interest" description="Disordered" evidence="1">
    <location>
        <begin position="241"/>
        <end position="271"/>
    </location>
</feature>
<name>A0ABM8UDB2_9GAMM</name>
<keyword evidence="3" id="KW-1185">Reference proteome</keyword>
<evidence type="ECO:0000313" key="3">
    <source>
        <dbReference type="Proteomes" id="UP000680116"/>
    </source>
</evidence>
<gene>
    <name evidence="2" type="ORF">LYB30171_00588</name>
</gene>
<dbReference type="EMBL" id="OU015430">
    <property type="protein sequence ID" value="CAG4969799.1"/>
    <property type="molecule type" value="Genomic_DNA"/>
</dbReference>
<dbReference type="Proteomes" id="UP000680116">
    <property type="component" value="Chromosome"/>
</dbReference>
<reference evidence="2 3" key="1">
    <citation type="submission" date="2021-04" db="EMBL/GenBank/DDBJ databases">
        <authorList>
            <person name="Rodrigo-Torres L."/>
            <person name="Arahal R. D."/>
            <person name="Lucena T."/>
        </authorList>
    </citation>
    <scope>NUCLEOTIDE SEQUENCE [LARGE SCALE GENOMIC DNA]</scope>
    <source>
        <strain evidence="2 3">CECT 30171</strain>
    </source>
</reference>
<dbReference type="RefSeq" id="WP_215219576.1">
    <property type="nucleotide sequence ID" value="NZ_OU015430.1"/>
</dbReference>
<evidence type="ECO:0008006" key="4">
    <source>
        <dbReference type="Google" id="ProtNLM"/>
    </source>
</evidence>
<sequence>MPNRHPSSPVAPSAAATAAARDLPPRVHGLLERLLGMVSSEMRRALDRMLVTMEIELEQHARMARNPALQAGHMAMLGALQRQRERFVPTYLRGLEQAVFGIRQPSTDTSPGVPTTRPEDLRLVDHSEVGEDAILDTIADRLEGRARLPLLLLGQRFGVLAGAPAFAARSLPVGPHRLAGLLTNAAEAVGLERESRTQLYRIFERQFIDDYAGLVESMNALLERENVLPGLTFVPLRRPRRRVEETTSADPAAGDTDAATRTGGFTGWLGQTVPMRERPKTEAGPDFALLRELLAARRSQASSGEPLPSEPRVSLDTGEVDAALGTLQARSSTTPAAHGVSEIRQALLAQSRLRLGQPAALSPEDNDTFDLVGLLHSGIGRELRPDSPSRMLVDRLQVPLLRVALHDHDFFLKPRHPARELLNAVAEPGARWLADDEVDPQLTTHMEQAVDHVVRHYDGDAAVFDTANRKLQQQIKRTSQKAEISERRHVEAARGREKLALAKQEAQALVDRAVGDSPAPRFLRNLLDQAWGDVLTLVLLRHGAESPEWTAHVADTSRIVAASLHGDLATPELTGRVSHALSLVGYHGAEAQAITRRLTGAPELDDDAASRTELAMKLKARSRLGSDATEPQAATLPRTPREQEFYDHLCTLPFGTWIEFPVNERGEVVRRRLAWYSPRTGHALFVNQRGQRIEDGSAPQNLDPVARLFAAGTAHVVTADRGGLVDRAWQATLSMLRGLGPGRTGTGEVR</sequence>
<organism evidence="2 3">
    <name type="scientific">Novilysobacter luteus</name>
    <dbReference type="NCBI Taxonomy" id="2822368"/>
    <lineage>
        <taxon>Bacteria</taxon>
        <taxon>Pseudomonadati</taxon>
        <taxon>Pseudomonadota</taxon>
        <taxon>Gammaproteobacteria</taxon>
        <taxon>Lysobacterales</taxon>
        <taxon>Lysobacteraceae</taxon>
        <taxon>Novilysobacter</taxon>
    </lineage>
</organism>
<feature type="compositionally biased region" description="Low complexity" evidence="1">
    <location>
        <begin position="246"/>
        <end position="263"/>
    </location>
</feature>
<protein>
    <recommendedName>
        <fullName evidence="4">DUF1631 domain-containing protein</fullName>
    </recommendedName>
</protein>
<dbReference type="InterPro" id="IPR012434">
    <property type="entry name" value="DUF1631"/>
</dbReference>
<dbReference type="Pfam" id="PF07793">
    <property type="entry name" value="DUF1631"/>
    <property type="match status" value="1"/>
</dbReference>
<accession>A0ABM8UDB2</accession>
<evidence type="ECO:0000256" key="1">
    <source>
        <dbReference type="SAM" id="MobiDB-lite"/>
    </source>
</evidence>